<keyword evidence="1" id="KW-0732">Signal</keyword>
<evidence type="ECO:0000313" key="4">
    <source>
        <dbReference type="Proteomes" id="UP000236621"/>
    </source>
</evidence>
<feature type="domain" description="PA14" evidence="2">
    <location>
        <begin position="75"/>
        <end position="243"/>
    </location>
</feature>
<dbReference type="OrthoDB" id="4792629at2759"/>
<sequence length="256" mass="27948">MVHLQLSVVVLAALLRGATPASHRLPTAGGPCLAAKPFCHASGLDVISYPNDFAGYSRLGGPPSSYYITQNLKPLQRGHTNATVFPENTDPPPSFQRVFPRPDIPDGYYVIGWTRETNGNVVVDANNYTVVYEGFYRAPTTGKYTFCASADNETDFFFGHDNAFSCLTGHADPAAKPVMMSTGGDLTLPNGVIRNDMNCTDLNLVQGGFYPVRNVMGNWHGPSGFNLTIQKPGESFEQRKNVFDGDVYPRSCGFFF</sequence>
<dbReference type="SUPFAM" id="SSF56988">
    <property type="entry name" value="Anthrax protective antigen"/>
    <property type="match status" value="1"/>
</dbReference>
<dbReference type="InterPro" id="IPR037524">
    <property type="entry name" value="PA14/GLEYA"/>
</dbReference>
<reference evidence="3 4" key="1">
    <citation type="submission" date="2017-08" db="EMBL/GenBank/DDBJ databases">
        <title>Harnessing the power of phylogenomics to disentangle the directionality and signatures of interkingdom host jumping in the parasitic fungal genus Tolypocladium.</title>
        <authorList>
            <person name="Quandt C.A."/>
            <person name="Patterson W."/>
            <person name="Spatafora J.W."/>
        </authorList>
    </citation>
    <scope>NUCLEOTIDE SEQUENCE [LARGE SCALE GENOMIC DNA]</scope>
    <source>
        <strain evidence="3 4">CBS 113982</strain>
    </source>
</reference>
<gene>
    <name evidence="3" type="ORF">TCAP_06863</name>
</gene>
<comment type="caution">
    <text evidence="3">The sequence shown here is derived from an EMBL/GenBank/DDBJ whole genome shotgun (WGS) entry which is preliminary data.</text>
</comment>
<dbReference type="AlphaFoldDB" id="A0A2K3Q6P6"/>
<evidence type="ECO:0000313" key="3">
    <source>
        <dbReference type="EMBL" id="PNY23181.1"/>
    </source>
</evidence>
<keyword evidence="4" id="KW-1185">Reference proteome</keyword>
<organism evidence="3 4">
    <name type="scientific">Tolypocladium capitatum</name>
    <dbReference type="NCBI Taxonomy" id="45235"/>
    <lineage>
        <taxon>Eukaryota</taxon>
        <taxon>Fungi</taxon>
        <taxon>Dikarya</taxon>
        <taxon>Ascomycota</taxon>
        <taxon>Pezizomycotina</taxon>
        <taxon>Sordariomycetes</taxon>
        <taxon>Hypocreomycetidae</taxon>
        <taxon>Hypocreales</taxon>
        <taxon>Ophiocordycipitaceae</taxon>
        <taxon>Tolypocladium</taxon>
    </lineage>
</organism>
<dbReference type="PROSITE" id="PS51820">
    <property type="entry name" value="PA14"/>
    <property type="match status" value="1"/>
</dbReference>
<dbReference type="STRING" id="45235.A0A2K3Q6P6"/>
<dbReference type="Pfam" id="PF10528">
    <property type="entry name" value="GLEYA"/>
    <property type="match status" value="1"/>
</dbReference>
<dbReference type="Proteomes" id="UP000236621">
    <property type="component" value="Unassembled WGS sequence"/>
</dbReference>
<name>A0A2K3Q6P6_9HYPO</name>
<evidence type="ECO:0000256" key="1">
    <source>
        <dbReference type="SAM" id="SignalP"/>
    </source>
</evidence>
<accession>A0A2K3Q6P6</accession>
<proteinExistence type="predicted"/>
<feature type="chain" id="PRO_5014444259" description="PA14 domain-containing protein" evidence="1">
    <location>
        <begin position="21"/>
        <end position="256"/>
    </location>
</feature>
<evidence type="ECO:0000259" key="2">
    <source>
        <dbReference type="PROSITE" id="PS51820"/>
    </source>
</evidence>
<dbReference type="Gene3D" id="2.60.120.1560">
    <property type="match status" value="1"/>
</dbReference>
<protein>
    <recommendedName>
        <fullName evidence="2">PA14 domain-containing protein</fullName>
    </recommendedName>
</protein>
<feature type="signal peptide" evidence="1">
    <location>
        <begin position="1"/>
        <end position="20"/>
    </location>
</feature>
<dbReference type="EMBL" id="NRSZ01001129">
    <property type="protein sequence ID" value="PNY23181.1"/>
    <property type="molecule type" value="Genomic_DNA"/>
</dbReference>
<dbReference type="InterPro" id="IPR018871">
    <property type="entry name" value="GLEYA_adhesin_domain"/>
</dbReference>